<comment type="caution">
    <text evidence="2">The sequence shown here is derived from an EMBL/GenBank/DDBJ whole genome shotgun (WGS) entry which is preliminary data.</text>
</comment>
<dbReference type="AlphaFoldDB" id="X1FN46"/>
<dbReference type="SUPFAM" id="SSF54001">
    <property type="entry name" value="Cysteine proteinases"/>
    <property type="match status" value="1"/>
</dbReference>
<reference evidence="2" key="1">
    <citation type="journal article" date="2014" name="Front. Microbiol.">
        <title>High frequency of phylogenetically diverse reductive dehalogenase-homologous genes in deep subseafloor sedimentary metagenomes.</title>
        <authorList>
            <person name="Kawai M."/>
            <person name="Futagami T."/>
            <person name="Toyoda A."/>
            <person name="Takaki Y."/>
            <person name="Nishi S."/>
            <person name="Hori S."/>
            <person name="Arai W."/>
            <person name="Tsubouchi T."/>
            <person name="Morono Y."/>
            <person name="Uchiyama I."/>
            <person name="Ito T."/>
            <person name="Fujiyama A."/>
            <person name="Inagaki F."/>
            <person name="Takami H."/>
        </authorList>
    </citation>
    <scope>NUCLEOTIDE SEQUENCE</scope>
    <source>
        <strain evidence="2">Expedition CK06-06</strain>
    </source>
</reference>
<sequence>MQEETVETHGVGQATASANIKNVLNQNKAIWFAFFLPTGADWDSFFNFWNYEAENAIWSPDFSCGHTWVEGGGGHAVLCVGYNDEDPENKYWIMLNSWGTGPTGNRPSGLFRLDMDMNYDCCFYAPPPNGYYSFYWQTLDVTFGANNPPQLSDPSVQPLSGTPST</sequence>
<proteinExistence type="predicted"/>
<feature type="domain" description="Peptidase C1A papain C-terminal" evidence="1">
    <location>
        <begin position="72"/>
        <end position="121"/>
    </location>
</feature>
<organism evidence="2">
    <name type="scientific">marine sediment metagenome</name>
    <dbReference type="NCBI Taxonomy" id="412755"/>
    <lineage>
        <taxon>unclassified sequences</taxon>
        <taxon>metagenomes</taxon>
        <taxon>ecological metagenomes</taxon>
    </lineage>
</organism>
<dbReference type="EMBL" id="BARU01003275">
    <property type="protein sequence ID" value="GAH22193.1"/>
    <property type="molecule type" value="Genomic_DNA"/>
</dbReference>
<dbReference type="Gene3D" id="3.90.70.10">
    <property type="entry name" value="Cysteine proteinases"/>
    <property type="match status" value="1"/>
</dbReference>
<dbReference type="GO" id="GO:0008234">
    <property type="term" value="F:cysteine-type peptidase activity"/>
    <property type="evidence" value="ECO:0007669"/>
    <property type="project" value="InterPro"/>
</dbReference>
<gene>
    <name evidence="2" type="ORF">S03H2_07187</name>
</gene>
<evidence type="ECO:0000259" key="1">
    <source>
        <dbReference type="Pfam" id="PF00112"/>
    </source>
</evidence>
<dbReference type="GO" id="GO:0006508">
    <property type="term" value="P:proteolysis"/>
    <property type="evidence" value="ECO:0007669"/>
    <property type="project" value="InterPro"/>
</dbReference>
<feature type="non-terminal residue" evidence="2">
    <location>
        <position position="165"/>
    </location>
</feature>
<name>X1FN46_9ZZZZ</name>
<accession>X1FN46</accession>
<evidence type="ECO:0000313" key="2">
    <source>
        <dbReference type="EMBL" id="GAH22193.1"/>
    </source>
</evidence>
<protein>
    <recommendedName>
        <fullName evidence="1">Peptidase C1A papain C-terminal domain-containing protein</fullName>
    </recommendedName>
</protein>
<dbReference type="InterPro" id="IPR038765">
    <property type="entry name" value="Papain-like_cys_pep_sf"/>
</dbReference>
<dbReference type="InterPro" id="IPR000668">
    <property type="entry name" value="Peptidase_C1A_C"/>
</dbReference>
<dbReference type="Pfam" id="PF00112">
    <property type="entry name" value="Peptidase_C1"/>
    <property type="match status" value="1"/>
</dbReference>